<comment type="function">
    <text evidence="8">Ligates lysine onto the cytidine present at position 34 of the AUA codon-specific tRNA(Ile) that contains the anticodon CAU, in an ATP-dependent manner. Cytidine is converted to lysidine, thus changing the amino acid specificity of the tRNA from methionine to isoleucine.</text>
</comment>
<dbReference type="GO" id="GO:0032267">
    <property type="term" value="F:tRNA(Ile)-lysidine synthase activity"/>
    <property type="evidence" value="ECO:0007669"/>
    <property type="project" value="UniProtKB-EC"/>
</dbReference>
<keyword evidence="4 8" id="KW-0819">tRNA processing</keyword>
<dbReference type="EC" id="6.3.4.19" evidence="8"/>
<evidence type="ECO:0000256" key="2">
    <source>
        <dbReference type="ARBA" id="ARBA00022490"/>
    </source>
</evidence>
<dbReference type="Pfam" id="PF01171">
    <property type="entry name" value="ATP_bind_3"/>
    <property type="match status" value="1"/>
</dbReference>
<dbReference type="InterPro" id="IPR014729">
    <property type="entry name" value="Rossmann-like_a/b/a_fold"/>
</dbReference>
<dbReference type="Proteomes" id="UP001652394">
    <property type="component" value="Unassembled WGS sequence"/>
</dbReference>
<dbReference type="EMBL" id="JAOQJX010000004">
    <property type="protein sequence ID" value="MCU6746850.1"/>
    <property type="molecule type" value="Genomic_DNA"/>
</dbReference>
<dbReference type="PANTHER" id="PTHR43033">
    <property type="entry name" value="TRNA(ILE)-LYSIDINE SYNTHASE-RELATED"/>
    <property type="match status" value="1"/>
</dbReference>
<dbReference type="InterPro" id="IPR012796">
    <property type="entry name" value="Lysidine-tRNA-synth_C"/>
</dbReference>
<dbReference type="NCBIfam" id="TIGR02433">
    <property type="entry name" value="lysidine_TilS_C"/>
    <property type="match status" value="1"/>
</dbReference>
<evidence type="ECO:0000256" key="7">
    <source>
        <dbReference type="ARBA" id="ARBA00048539"/>
    </source>
</evidence>
<dbReference type="PANTHER" id="PTHR43033:SF1">
    <property type="entry name" value="TRNA(ILE)-LYSIDINE SYNTHASE-RELATED"/>
    <property type="match status" value="1"/>
</dbReference>
<name>A0ABT2T9A0_9FIRM</name>
<dbReference type="Gene3D" id="3.50.40.10">
    <property type="entry name" value="Phenylalanyl-trna Synthetase, Chain B, domain 3"/>
    <property type="match status" value="1"/>
</dbReference>
<gene>
    <name evidence="8 11" type="primary">tilS</name>
    <name evidence="11" type="ORF">OCV51_04100</name>
</gene>
<keyword evidence="3 8" id="KW-0436">Ligase</keyword>
<evidence type="ECO:0000256" key="5">
    <source>
        <dbReference type="ARBA" id="ARBA00022741"/>
    </source>
</evidence>
<dbReference type="SUPFAM" id="SSF82829">
    <property type="entry name" value="MesJ substrate recognition domain-like"/>
    <property type="match status" value="1"/>
</dbReference>
<dbReference type="SUPFAM" id="SSF56037">
    <property type="entry name" value="PheT/TilS domain"/>
    <property type="match status" value="1"/>
</dbReference>
<evidence type="ECO:0000256" key="4">
    <source>
        <dbReference type="ARBA" id="ARBA00022694"/>
    </source>
</evidence>
<reference evidence="11 12" key="1">
    <citation type="journal article" date="2021" name="ISME Commun">
        <title>Automated analysis of genomic sequences facilitates high-throughput and comprehensive description of bacteria.</title>
        <authorList>
            <person name="Hitch T.C.A."/>
        </authorList>
    </citation>
    <scope>NUCLEOTIDE SEQUENCE [LARGE SCALE GENOMIC DNA]</scope>
    <source>
        <strain evidence="11 12">H2_18</strain>
    </source>
</reference>
<keyword evidence="2 8" id="KW-0963">Cytoplasm</keyword>
<keyword evidence="9" id="KW-0812">Transmembrane</keyword>
<evidence type="ECO:0000256" key="6">
    <source>
        <dbReference type="ARBA" id="ARBA00022840"/>
    </source>
</evidence>
<dbReference type="InterPro" id="IPR012094">
    <property type="entry name" value="tRNA_Ile_lys_synt"/>
</dbReference>
<feature type="transmembrane region" description="Helical" evidence="9">
    <location>
        <begin position="20"/>
        <end position="39"/>
    </location>
</feature>
<keyword evidence="6 8" id="KW-0067">ATP-binding</keyword>
<protein>
    <recommendedName>
        <fullName evidence="8">tRNA(Ile)-lysidine synthase</fullName>
        <ecNumber evidence="8">6.3.4.19</ecNumber>
    </recommendedName>
    <alternativeName>
        <fullName evidence="8">tRNA(Ile)-2-lysyl-cytidine synthase</fullName>
    </alternativeName>
    <alternativeName>
        <fullName evidence="8">tRNA(Ile)-lysidine synthetase</fullName>
    </alternativeName>
</protein>
<comment type="caution">
    <text evidence="11">The sequence shown here is derived from an EMBL/GenBank/DDBJ whole genome shotgun (WGS) entry which is preliminary data.</text>
</comment>
<comment type="catalytic activity">
    <reaction evidence="7 8">
        <text>cytidine(34) in tRNA(Ile2) + L-lysine + ATP = lysidine(34) in tRNA(Ile2) + AMP + diphosphate + H(+)</text>
        <dbReference type="Rhea" id="RHEA:43744"/>
        <dbReference type="Rhea" id="RHEA-COMP:10625"/>
        <dbReference type="Rhea" id="RHEA-COMP:10670"/>
        <dbReference type="ChEBI" id="CHEBI:15378"/>
        <dbReference type="ChEBI" id="CHEBI:30616"/>
        <dbReference type="ChEBI" id="CHEBI:32551"/>
        <dbReference type="ChEBI" id="CHEBI:33019"/>
        <dbReference type="ChEBI" id="CHEBI:82748"/>
        <dbReference type="ChEBI" id="CHEBI:83665"/>
        <dbReference type="ChEBI" id="CHEBI:456215"/>
        <dbReference type="EC" id="6.3.4.19"/>
    </reaction>
</comment>
<sequence length="478" mass="54893">MMKKIQEFIQKYHMIQEKDVVVTGVSGGADSVCLLFALLELKQTLDFQIVACHVNHQLRGESADADEAFVRQLCREKGVPLRVFRENVELIAAKRKQSLEEAGRTVRREAFWKVCQEVGGTKIATAHHRNDNAETMLMNLARGSGLKGMRGICPVNEIFIRPLLCLERAEIEQWLAGQRLSFCTDETNDEDAYTRNRIRHKIIPELEKGVNACAVRHICEASVQIQEVWEYLEEQTERAYCDCIRRQEEGILICKEKWEALSAVIQKLLVKKVMERTADSCRDITSVHIEAVQDLLAGQVGRQIDLPYHITARRVYPGVLIRQKKSGKDNTGTKAYKKELCIPGETEIAERRLKVSCRIFRKEADFSFSSIPQKGYTKWFDYAIIKNRLLIRTREPGDRIAIDKKGSTQKLKKYLINEKIPEEKRGTLLFIADGQQVIWIPGMRQSQVYQVTEETKQILEIKITEEKADVRDNSSINI</sequence>
<keyword evidence="9" id="KW-1133">Transmembrane helix</keyword>
<evidence type="ECO:0000313" key="11">
    <source>
        <dbReference type="EMBL" id="MCU6746850.1"/>
    </source>
</evidence>
<keyword evidence="5 8" id="KW-0547">Nucleotide-binding</keyword>
<evidence type="ECO:0000259" key="10">
    <source>
        <dbReference type="SMART" id="SM00977"/>
    </source>
</evidence>
<organism evidence="11 12">
    <name type="scientific">Faecalicatena acetigenes</name>
    <dbReference type="NCBI Taxonomy" id="2981790"/>
    <lineage>
        <taxon>Bacteria</taxon>
        <taxon>Bacillati</taxon>
        <taxon>Bacillota</taxon>
        <taxon>Clostridia</taxon>
        <taxon>Lachnospirales</taxon>
        <taxon>Lachnospiraceae</taxon>
        <taxon>Faecalicatena</taxon>
    </lineage>
</organism>
<dbReference type="Pfam" id="PF11734">
    <property type="entry name" value="TilS_C"/>
    <property type="match status" value="1"/>
</dbReference>
<dbReference type="InterPro" id="IPR020825">
    <property type="entry name" value="Phe-tRNA_synthase-like_B3/B4"/>
</dbReference>
<comment type="subcellular location">
    <subcellularLocation>
        <location evidence="1 8">Cytoplasm</location>
    </subcellularLocation>
</comment>
<feature type="binding site" evidence="8">
    <location>
        <begin position="26"/>
        <end position="31"/>
    </location>
    <ligand>
        <name>ATP</name>
        <dbReference type="ChEBI" id="CHEBI:30616"/>
    </ligand>
</feature>
<keyword evidence="9" id="KW-0472">Membrane</keyword>
<dbReference type="NCBIfam" id="TIGR02432">
    <property type="entry name" value="lysidine_TilS_N"/>
    <property type="match status" value="1"/>
</dbReference>
<keyword evidence="12" id="KW-1185">Reference proteome</keyword>
<comment type="domain">
    <text evidence="8">The N-terminal region contains the highly conserved SGGXDS motif, predicted to be a P-loop motif involved in ATP binding.</text>
</comment>
<evidence type="ECO:0000256" key="9">
    <source>
        <dbReference type="SAM" id="Phobius"/>
    </source>
</evidence>
<evidence type="ECO:0000256" key="1">
    <source>
        <dbReference type="ARBA" id="ARBA00004496"/>
    </source>
</evidence>
<dbReference type="InterPro" id="IPR012795">
    <property type="entry name" value="tRNA_Ile_lys_synt_N"/>
</dbReference>
<dbReference type="RefSeq" id="WP_059066321.1">
    <property type="nucleotide sequence ID" value="NZ_JAOQJX010000004.1"/>
</dbReference>
<evidence type="ECO:0000313" key="12">
    <source>
        <dbReference type="Proteomes" id="UP001652394"/>
    </source>
</evidence>
<dbReference type="SMART" id="SM00977">
    <property type="entry name" value="TilS_C"/>
    <property type="match status" value="1"/>
</dbReference>
<dbReference type="CDD" id="cd01992">
    <property type="entry name" value="TilS_N"/>
    <property type="match status" value="1"/>
</dbReference>
<evidence type="ECO:0000256" key="3">
    <source>
        <dbReference type="ARBA" id="ARBA00022598"/>
    </source>
</evidence>
<dbReference type="InterPro" id="IPR011063">
    <property type="entry name" value="TilS/TtcA_N"/>
</dbReference>
<proteinExistence type="inferred from homology"/>
<comment type="similarity">
    <text evidence="8">Belongs to the tRNA(Ile)-lysidine synthase family.</text>
</comment>
<feature type="domain" description="Lysidine-tRNA(Ile) synthetase C-terminal" evidence="10">
    <location>
        <begin position="389"/>
        <end position="461"/>
    </location>
</feature>
<accession>A0ABT2T9A0</accession>
<dbReference type="Gene3D" id="3.40.50.620">
    <property type="entry name" value="HUPs"/>
    <property type="match status" value="1"/>
</dbReference>
<evidence type="ECO:0000256" key="8">
    <source>
        <dbReference type="HAMAP-Rule" id="MF_01161"/>
    </source>
</evidence>
<dbReference type="SUPFAM" id="SSF52402">
    <property type="entry name" value="Adenine nucleotide alpha hydrolases-like"/>
    <property type="match status" value="1"/>
</dbReference>
<dbReference type="HAMAP" id="MF_01161">
    <property type="entry name" value="tRNA_Ile_lys_synt"/>
    <property type="match status" value="1"/>
</dbReference>